<dbReference type="Proteomes" id="UP000236416">
    <property type="component" value="Unassembled WGS sequence"/>
</dbReference>
<evidence type="ECO:0000313" key="1">
    <source>
        <dbReference type="EMBL" id="POA99835.1"/>
    </source>
</evidence>
<keyword evidence="2" id="KW-1185">Reference proteome</keyword>
<comment type="caution">
    <text evidence="1">The sequence shown here is derived from an EMBL/GenBank/DDBJ whole genome shotgun (WGS) entry which is preliminary data.</text>
</comment>
<dbReference type="RefSeq" id="WP_103317876.1">
    <property type="nucleotide sequence ID" value="NZ_PPTF01000016.1"/>
</dbReference>
<accession>A0A2K4MSU0</accession>
<name>A0A2K4MSU0_9NEIS</name>
<protein>
    <submittedName>
        <fullName evidence="1">Uncharacterized protein</fullName>
    </submittedName>
</protein>
<reference evidence="1 2" key="1">
    <citation type="submission" date="2018-01" db="EMBL/GenBank/DDBJ databases">
        <title>Genomic Sequence of Chromobacterium MWU13-2610 from wild cranberry bogs within the Cape Cod National Seashore.</title>
        <authorList>
            <person name="O'Hara-Hanley K."/>
            <person name="Soby S."/>
            <person name="Harrison A."/>
        </authorList>
    </citation>
    <scope>NUCLEOTIDE SEQUENCE [LARGE SCALE GENOMIC DNA]</scope>
    <source>
        <strain evidence="1 2">MWU13-2610</strain>
    </source>
</reference>
<evidence type="ECO:0000313" key="2">
    <source>
        <dbReference type="Proteomes" id="UP000236416"/>
    </source>
</evidence>
<dbReference type="AlphaFoldDB" id="A0A2K4MSU0"/>
<gene>
    <name evidence="1" type="ORF">C2134_04485</name>
</gene>
<proteinExistence type="predicted"/>
<sequence length="134" mass="14625">MNQAVTVHQAAEANTQTVARAKPQYTELTDSLGRVIKLRQLSPVQESRLILAVGPEHAANAVYLNTFAVPAAQVAYIDAEPYGFPTTLAEIEMVLHDLDTEGMHAIIDHMVMKNEEARAALAKMLDAEKEAAKN</sequence>
<dbReference type="EMBL" id="PPTF01000016">
    <property type="protein sequence ID" value="POA99835.1"/>
    <property type="molecule type" value="Genomic_DNA"/>
</dbReference>
<organism evidence="1 2">
    <name type="scientific">Chromobacterium sinusclupearum</name>
    <dbReference type="NCBI Taxonomy" id="2077146"/>
    <lineage>
        <taxon>Bacteria</taxon>
        <taxon>Pseudomonadati</taxon>
        <taxon>Pseudomonadota</taxon>
        <taxon>Betaproteobacteria</taxon>
        <taxon>Neisseriales</taxon>
        <taxon>Chromobacteriaceae</taxon>
        <taxon>Chromobacterium</taxon>
    </lineage>
</organism>